<name>A0A9P8L6E6_9PEZI</name>
<dbReference type="InterPro" id="IPR010730">
    <property type="entry name" value="HET"/>
</dbReference>
<evidence type="ECO:0000313" key="4">
    <source>
        <dbReference type="Proteomes" id="UP000698800"/>
    </source>
</evidence>
<comment type="caution">
    <text evidence="3">The sequence shown here is derived from an EMBL/GenBank/DDBJ whole genome shotgun (WGS) entry which is preliminary data.</text>
</comment>
<feature type="compositionally biased region" description="Polar residues" evidence="1">
    <location>
        <begin position="459"/>
        <end position="472"/>
    </location>
</feature>
<dbReference type="PANTHER" id="PTHR33112:SF12">
    <property type="entry name" value="HETEROKARYON INCOMPATIBILITY DOMAIN-CONTAINING PROTEIN"/>
    <property type="match status" value="1"/>
</dbReference>
<dbReference type="Proteomes" id="UP000698800">
    <property type="component" value="Unassembled WGS sequence"/>
</dbReference>
<proteinExistence type="predicted"/>
<dbReference type="PANTHER" id="PTHR33112">
    <property type="entry name" value="DOMAIN PROTEIN, PUTATIVE-RELATED"/>
    <property type="match status" value="1"/>
</dbReference>
<protein>
    <recommendedName>
        <fullName evidence="2">Heterokaryon incompatibility domain-containing protein</fullName>
    </recommendedName>
</protein>
<evidence type="ECO:0000313" key="3">
    <source>
        <dbReference type="EMBL" id="KAH0544722.1"/>
    </source>
</evidence>
<feature type="region of interest" description="Disordered" evidence="1">
    <location>
        <begin position="378"/>
        <end position="397"/>
    </location>
</feature>
<reference evidence="3" key="1">
    <citation type="submission" date="2021-03" db="EMBL/GenBank/DDBJ databases">
        <title>Comparative genomics and phylogenomic investigation of the class Geoglossomycetes provide insights into ecological specialization and systematics.</title>
        <authorList>
            <person name="Melie T."/>
            <person name="Pirro S."/>
            <person name="Miller A.N."/>
            <person name="Quandt A."/>
        </authorList>
    </citation>
    <scope>NUCLEOTIDE SEQUENCE</scope>
    <source>
        <strain evidence="3">GBOQ0MN5Z8</strain>
    </source>
</reference>
<dbReference type="EMBL" id="JAGHQL010000015">
    <property type="protein sequence ID" value="KAH0544722.1"/>
    <property type="molecule type" value="Genomic_DNA"/>
</dbReference>
<keyword evidence="4" id="KW-1185">Reference proteome</keyword>
<gene>
    <name evidence="3" type="ORF">FGG08_001227</name>
</gene>
<sequence>MDVFHQDIQSRQPLCARCDRLGLSELVHPTGWECLSHGQGSPEVQARFTTPPPHYLFIRESIEVQANAAICRFCKLLWAVLRTANGNTEPPVEHDGQPTMVRLKAELFAQTRPGGPHARVDAYYDIPRLCVAICPRREGLPLADRVNNAFPDALVTSFFCFQTCDAKHPNVTELCDRNGEQLRNNMLHYSGRMRPWEVDFRLLKWWNRECSWRHQDICPSLESYRTPLDMGTIRFINMVEWCIVTKDSSAEGIQFAALSYVWGPPGTEPLKLEQGSIKLFNPGILSALKLPKTIEDAVVLTRQLGLTYLWVDSLCIIQDDDDDKAKFIPNMDKIYGGAFVTIVAAAGEDVYAGLPGMRPDTRTAQQERVFMRRRVEIPSSKASSSNSGTESGSGPQTSRLVRDLLLMTTLRPQRLELDHYLQEEQVYWECQGGSFCEESHFDFWIPRITRFSKEPSLHPSEQVTAGTPSETTDMLPGTLQPTALASYEEWSRHYYRLVLKYTRRNLTQQKDYLHALRGALNELTNSWGEEFFWGFPRSSFEQHLMWSGANRGIREAIHEEKDWTGNNFACRFPTWSWLAWMGYAWVPVSNGVTSRLVQIMDQPNSEGRIAYSMHRPEIVCYAVDMEASVRYHDGAIQVKRVCDIRKQAPDWHQSLAAARPDLQPNAWREATDLSVRMADVVAVVPAWQWGLMSNSLEMAVFFWASSAGFKVSFAQAMPSNEWLFALDNQTVVGRHMKPAILNDEGEVVGHLNQMFKYHYDDLGFEQGKQEFVVVGSFEEEAEETGKAPTKWLDVILLVYRRDRFARRASVGQIRKDEWIRVEREWKLVVLG</sequence>
<feature type="domain" description="Heterokaryon incompatibility" evidence="2">
    <location>
        <begin position="255"/>
        <end position="372"/>
    </location>
</feature>
<evidence type="ECO:0000259" key="2">
    <source>
        <dbReference type="Pfam" id="PF06985"/>
    </source>
</evidence>
<feature type="compositionally biased region" description="Low complexity" evidence="1">
    <location>
        <begin position="379"/>
        <end position="394"/>
    </location>
</feature>
<dbReference type="OrthoDB" id="5428863at2759"/>
<dbReference type="AlphaFoldDB" id="A0A9P8L6E6"/>
<dbReference type="Pfam" id="PF06985">
    <property type="entry name" value="HET"/>
    <property type="match status" value="1"/>
</dbReference>
<accession>A0A9P8L6E6</accession>
<evidence type="ECO:0000256" key="1">
    <source>
        <dbReference type="SAM" id="MobiDB-lite"/>
    </source>
</evidence>
<organism evidence="3 4">
    <name type="scientific">Glutinoglossum americanum</name>
    <dbReference type="NCBI Taxonomy" id="1670608"/>
    <lineage>
        <taxon>Eukaryota</taxon>
        <taxon>Fungi</taxon>
        <taxon>Dikarya</taxon>
        <taxon>Ascomycota</taxon>
        <taxon>Pezizomycotina</taxon>
        <taxon>Geoglossomycetes</taxon>
        <taxon>Geoglossales</taxon>
        <taxon>Geoglossaceae</taxon>
        <taxon>Glutinoglossum</taxon>
    </lineage>
</organism>
<feature type="region of interest" description="Disordered" evidence="1">
    <location>
        <begin position="455"/>
        <end position="476"/>
    </location>
</feature>